<keyword evidence="2" id="KW-0732">Signal</keyword>
<dbReference type="KEGG" id="rhp:LPB142_03005"/>
<dbReference type="SUPFAM" id="SSF51120">
    <property type="entry name" value="beta-Roll"/>
    <property type="match status" value="1"/>
</dbReference>
<dbReference type="AlphaFoldDB" id="A0A1D9M9K5"/>
<organism evidence="3 4">
    <name type="scientific">Rhodobacter xanthinilyticus</name>
    <dbReference type="NCBI Taxonomy" id="1850250"/>
    <lineage>
        <taxon>Bacteria</taxon>
        <taxon>Pseudomonadati</taxon>
        <taxon>Pseudomonadota</taxon>
        <taxon>Alphaproteobacteria</taxon>
        <taxon>Rhodobacterales</taxon>
        <taxon>Rhodobacter group</taxon>
        <taxon>Rhodobacter</taxon>
    </lineage>
</organism>
<protein>
    <recommendedName>
        <fullName evidence="5">Calcium-binding protein</fullName>
    </recommendedName>
</protein>
<dbReference type="GO" id="GO:0005509">
    <property type="term" value="F:calcium ion binding"/>
    <property type="evidence" value="ECO:0007669"/>
    <property type="project" value="InterPro"/>
</dbReference>
<reference evidence="3 4" key="1">
    <citation type="submission" date="2016-10" db="EMBL/GenBank/DDBJ databases">
        <title>Rhodobacter sp. LPB0142, isolated from sea water.</title>
        <authorList>
            <person name="Kim E."/>
            <person name="Yi H."/>
        </authorList>
    </citation>
    <scope>NUCLEOTIDE SEQUENCE [LARGE SCALE GENOMIC DNA]</scope>
    <source>
        <strain evidence="3 4">LPB0142</strain>
    </source>
</reference>
<feature type="chain" id="PRO_5009443514" description="Calcium-binding protein" evidence="2">
    <location>
        <begin position="19"/>
        <end position="308"/>
    </location>
</feature>
<dbReference type="STRING" id="1850250.LPB142_03005"/>
<dbReference type="InterPro" id="IPR001343">
    <property type="entry name" value="Hemolysn_Ca-bd"/>
</dbReference>
<evidence type="ECO:0000313" key="3">
    <source>
        <dbReference type="EMBL" id="AOZ68409.1"/>
    </source>
</evidence>
<dbReference type="EMBL" id="CP017781">
    <property type="protein sequence ID" value="AOZ68409.1"/>
    <property type="molecule type" value="Genomic_DNA"/>
</dbReference>
<proteinExistence type="predicted"/>
<evidence type="ECO:0000256" key="1">
    <source>
        <dbReference type="SAM" id="MobiDB-lite"/>
    </source>
</evidence>
<accession>A0A1D9M9K5</accession>
<keyword evidence="4" id="KW-1185">Reference proteome</keyword>
<name>A0A1D9M9K5_9RHOB</name>
<evidence type="ECO:0000313" key="4">
    <source>
        <dbReference type="Proteomes" id="UP000176562"/>
    </source>
</evidence>
<sequence length="308" mass="31140">MGFILLMSLLPMALVAWAVDASNDDDETSEPETPGEEIVANQGTLTTGTAGDDTITGEVGRGAVTGLGGDDEIRLGATDDGNANSVADEALSDLIASFSVDEAGDVMEALRDLSVFGADGGAGDDYIDAGHGADTVTGGAGDDTLRGNLGDDLLVDAYGADSLSGGYGDDLLVAVDAQAQAGADVLDGGANDDLLWGDAGDTMTGGTGDDTFMVPWTSGDAPVTITDFAPGYLSGTDEPAENVLIALDSWSDTQSFTVVPTETGMAVKIDGEVVAQLTGVVFSDWTGQDVFALDMSTGAVLSPIYVNV</sequence>
<dbReference type="InterPro" id="IPR011049">
    <property type="entry name" value="Serralysin-like_metalloprot_C"/>
</dbReference>
<dbReference type="RefSeq" id="WP_071165476.1">
    <property type="nucleotide sequence ID" value="NZ_CP017781.1"/>
</dbReference>
<dbReference type="PRINTS" id="PR00313">
    <property type="entry name" value="CABNDNGRPT"/>
</dbReference>
<feature type="signal peptide" evidence="2">
    <location>
        <begin position="1"/>
        <end position="18"/>
    </location>
</feature>
<gene>
    <name evidence="3" type="ORF">LPB142_03005</name>
</gene>
<feature type="compositionally biased region" description="Acidic residues" evidence="1">
    <location>
        <begin position="23"/>
        <end position="35"/>
    </location>
</feature>
<dbReference type="Proteomes" id="UP000176562">
    <property type="component" value="Chromosome"/>
</dbReference>
<feature type="region of interest" description="Disordered" evidence="1">
    <location>
        <begin position="23"/>
        <end position="60"/>
    </location>
</feature>
<evidence type="ECO:0008006" key="5">
    <source>
        <dbReference type="Google" id="ProtNLM"/>
    </source>
</evidence>
<dbReference type="Pfam" id="PF00353">
    <property type="entry name" value="HemolysinCabind"/>
    <property type="match status" value="3"/>
</dbReference>
<dbReference type="Gene3D" id="2.150.10.10">
    <property type="entry name" value="Serralysin-like metalloprotease, C-terminal"/>
    <property type="match status" value="2"/>
</dbReference>
<evidence type="ECO:0000256" key="2">
    <source>
        <dbReference type="SAM" id="SignalP"/>
    </source>
</evidence>
<feature type="compositionally biased region" description="Low complexity" evidence="1">
    <location>
        <begin position="43"/>
        <end position="57"/>
    </location>
</feature>